<feature type="region of interest" description="Disordered" evidence="1">
    <location>
        <begin position="68"/>
        <end position="114"/>
    </location>
</feature>
<protein>
    <submittedName>
        <fullName evidence="2">Uncharacterized protein</fullName>
    </submittedName>
</protein>
<organism evidence="2">
    <name type="scientific">Dendroctonus ponderosae</name>
    <name type="common">Mountain pine beetle</name>
    <dbReference type="NCBI Taxonomy" id="77166"/>
    <lineage>
        <taxon>Eukaryota</taxon>
        <taxon>Metazoa</taxon>
        <taxon>Ecdysozoa</taxon>
        <taxon>Arthropoda</taxon>
        <taxon>Hexapoda</taxon>
        <taxon>Insecta</taxon>
        <taxon>Pterygota</taxon>
        <taxon>Neoptera</taxon>
        <taxon>Endopterygota</taxon>
        <taxon>Coleoptera</taxon>
        <taxon>Polyphaga</taxon>
        <taxon>Cucujiformia</taxon>
        <taxon>Curculionidae</taxon>
        <taxon>Scolytinae</taxon>
        <taxon>Dendroctonus</taxon>
    </lineage>
</organism>
<dbReference type="Proteomes" id="UP000030742">
    <property type="component" value="Unassembled WGS sequence"/>
</dbReference>
<name>N6UKC7_DENPD</name>
<evidence type="ECO:0000313" key="5">
    <source>
        <dbReference type="Proteomes" id="UP000030742"/>
    </source>
</evidence>
<feature type="compositionally biased region" description="Low complexity" evidence="1">
    <location>
        <begin position="84"/>
        <end position="99"/>
    </location>
</feature>
<dbReference type="HOGENOM" id="CLU_2123549_0_0_1"/>
<gene>
    <name evidence="3" type="ORF">D910_00677</name>
    <name evidence="4" type="ORF">D910_06439</name>
    <name evidence="2" type="ORF">YQE_04314</name>
</gene>
<dbReference type="AlphaFoldDB" id="N6UKC7"/>
<dbReference type="EMBL" id="KB632136">
    <property type="protein sequence ID" value="ERL89062.1"/>
    <property type="molecule type" value="Genomic_DNA"/>
</dbReference>
<feature type="compositionally biased region" description="Polar residues" evidence="1">
    <location>
        <begin position="100"/>
        <end position="114"/>
    </location>
</feature>
<reference evidence="2 5" key="1">
    <citation type="journal article" date="2013" name="Genome Biol.">
        <title>Draft genome of the mountain pine beetle, Dendroctonus ponderosae Hopkins, a major forest pest.</title>
        <authorList>
            <person name="Keeling C.I."/>
            <person name="Yuen M.M."/>
            <person name="Liao N.Y."/>
            <person name="Docking T.R."/>
            <person name="Chan S.K."/>
            <person name="Taylor G.A."/>
            <person name="Palmquist D.L."/>
            <person name="Jackman S.D."/>
            <person name="Nguyen A."/>
            <person name="Li M."/>
            <person name="Henderson H."/>
            <person name="Janes J.K."/>
            <person name="Zhao Y."/>
            <person name="Pandoh P."/>
            <person name="Moore R."/>
            <person name="Sperling F.A."/>
            <person name="Huber D.P."/>
            <person name="Birol I."/>
            <person name="Jones S.J."/>
            <person name="Bohlmann J."/>
        </authorList>
    </citation>
    <scope>NUCLEOTIDE SEQUENCE</scope>
</reference>
<evidence type="ECO:0000256" key="1">
    <source>
        <dbReference type="SAM" id="MobiDB-lite"/>
    </source>
</evidence>
<evidence type="ECO:0000313" key="2">
    <source>
        <dbReference type="EMBL" id="ENN79127.1"/>
    </source>
</evidence>
<proteinExistence type="predicted"/>
<dbReference type="EMBL" id="KB740735">
    <property type="protein sequence ID" value="ENN79127.1"/>
    <property type="molecule type" value="Genomic_DNA"/>
</dbReference>
<evidence type="ECO:0000313" key="3">
    <source>
        <dbReference type="EMBL" id="ERL83584.1"/>
    </source>
</evidence>
<feature type="non-terminal residue" evidence="2">
    <location>
        <position position="1"/>
    </location>
</feature>
<dbReference type="EMBL" id="KB630388">
    <property type="protein sequence ID" value="ERL83584.1"/>
    <property type="molecule type" value="Genomic_DNA"/>
</dbReference>
<evidence type="ECO:0000313" key="4">
    <source>
        <dbReference type="EMBL" id="ERL89062.1"/>
    </source>
</evidence>
<accession>N6UKC7</accession>
<feature type="compositionally biased region" description="Polar residues" evidence="1">
    <location>
        <begin position="68"/>
        <end position="83"/>
    </location>
</feature>
<sequence length="114" mass="11936">MNVILGELLTPSPIAPLQPSSNSNPALCSAATSITRNQPLGSTWANSGNVNIDLDNLLLSKPKTAPSLSMNQLASNPTSPVNQPRSNANNAAFSSPNAPGFSQQGNQQFFAKFQ</sequence>